<protein>
    <submittedName>
        <fullName evidence="2">Uncharacterized protein</fullName>
    </submittedName>
</protein>
<feature type="region of interest" description="Disordered" evidence="1">
    <location>
        <begin position="261"/>
        <end position="290"/>
    </location>
</feature>
<feature type="compositionally biased region" description="Polar residues" evidence="1">
    <location>
        <begin position="41"/>
        <end position="57"/>
    </location>
</feature>
<feature type="region of interest" description="Disordered" evidence="1">
    <location>
        <begin position="1"/>
        <end position="29"/>
    </location>
</feature>
<feature type="compositionally biased region" description="Low complexity" evidence="1">
    <location>
        <begin position="533"/>
        <end position="544"/>
    </location>
</feature>
<comment type="caution">
    <text evidence="2">The sequence shown here is derived from an EMBL/GenBank/DDBJ whole genome shotgun (WGS) entry which is preliminary data.</text>
</comment>
<evidence type="ECO:0000313" key="3">
    <source>
        <dbReference type="Proteomes" id="UP001642483"/>
    </source>
</evidence>
<feature type="region of interest" description="Disordered" evidence="1">
    <location>
        <begin position="480"/>
        <end position="544"/>
    </location>
</feature>
<feature type="region of interest" description="Disordered" evidence="1">
    <location>
        <begin position="41"/>
        <end position="61"/>
    </location>
</feature>
<organism evidence="2 3">
    <name type="scientific">Clavelina lepadiformis</name>
    <name type="common">Light-bulb sea squirt</name>
    <name type="synonym">Ascidia lepadiformis</name>
    <dbReference type="NCBI Taxonomy" id="159417"/>
    <lineage>
        <taxon>Eukaryota</taxon>
        <taxon>Metazoa</taxon>
        <taxon>Chordata</taxon>
        <taxon>Tunicata</taxon>
        <taxon>Ascidiacea</taxon>
        <taxon>Aplousobranchia</taxon>
        <taxon>Clavelinidae</taxon>
        <taxon>Clavelina</taxon>
    </lineage>
</organism>
<evidence type="ECO:0000256" key="1">
    <source>
        <dbReference type="SAM" id="MobiDB-lite"/>
    </source>
</evidence>
<feature type="compositionally biased region" description="Polar residues" evidence="1">
    <location>
        <begin position="195"/>
        <end position="206"/>
    </location>
</feature>
<feature type="compositionally biased region" description="Polar residues" evidence="1">
    <location>
        <begin position="174"/>
        <end position="187"/>
    </location>
</feature>
<dbReference type="Proteomes" id="UP001642483">
    <property type="component" value="Unassembled WGS sequence"/>
</dbReference>
<name>A0ABP0F7I1_CLALP</name>
<feature type="compositionally biased region" description="Polar residues" evidence="1">
    <location>
        <begin position="225"/>
        <end position="237"/>
    </location>
</feature>
<reference evidence="2 3" key="1">
    <citation type="submission" date="2024-02" db="EMBL/GenBank/DDBJ databases">
        <authorList>
            <person name="Daric V."/>
            <person name="Darras S."/>
        </authorList>
    </citation>
    <scope>NUCLEOTIDE SEQUENCE [LARGE SCALE GENOMIC DNA]</scope>
</reference>
<feature type="compositionally biased region" description="Polar residues" evidence="1">
    <location>
        <begin position="505"/>
        <end position="529"/>
    </location>
</feature>
<dbReference type="EMBL" id="CAWYQH010000024">
    <property type="protein sequence ID" value="CAK8675686.1"/>
    <property type="molecule type" value="Genomic_DNA"/>
</dbReference>
<gene>
    <name evidence="2" type="ORF">CVLEPA_LOCUS5233</name>
</gene>
<accession>A0ABP0F7I1</accession>
<evidence type="ECO:0000313" key="2">
    <source>
        <dbReference type="EMBL" id="CAK8675686.1"/>
    </source>
</evidence>
<feature type="region of interest" description="Disordered" evidence="1">
    <location>
        <begin position="161"/>
        <end position="237"/>
    </location>
</feature>
<keyword evidence="3" id="KW-1185">Reference proteome</keyword>
<proteinExistence type="predicted"/>
<feature type="compositionally biased region" description="Polar residues" evidence="1">
    <location>
        <begin position="1"/>
        <end position="13"/>
    </location>
</feature>
<sequence length="638" mass="70549">MNANSDVNQQGSYSDAGLVTSDATASSRVRSKHLRNINGLSKNVTSGISKQPFQSGTSEKDVRHILPPMSERMRKRKAFADKELDDVMMQRELALGCPSNGQFGLQQQLPTDGSGHFLSNVSLCPATSLSPYSTVLGMAQNQMSCLLSSANDKFDPKTAPFNYVSHNHKRPSFSPISPNKTNKPHSSLSDEEMQRSPSESVKQISSLPKKRVVQQLGRPERKAQSVENPTPQVQEHSTNFKIFSKCEGKKEMNLEEKSGLKHVTTGSPNFDHNKRKASISENGTRDKTKSHQQKINFLSVMFPNCKQARLEQSAASSNDELTQVQQLNKQLLDYKTVENHPVIGNCVDSRCSSLGGVPSNAFHLNQAASPFLVQLGEYERFLARIAMATERSAEKLFYNQSAFPYYGQSMRLPQSTVADYNIYGKLSQASYLPLLGHHMPEQYLNQMANYATLLREQGASSSSDVLNGFPFQYSAGVLTAKDQKSPDMSSKRRRISSLHDESSVVDKNNTNVRSNMSYLKKISSSSTRGDSGCGSSPEISSSPSQISATYSVKLLKQEYAENSGSNRASPESFPSWLQERKRKQNGVSVVHFDYCDNTYPQDHKASLHCPKQGLSCKCSTKTKLTPFTVQSIIGEANA</sequence>